<evidence type="ECO:0008006" key="4">
    <source>
        <dbReference type="Google" id="ProtNLM"/>
    </source>
</evidence>
<keyword evidence="3" id="KW-1185">Reference proteome</keyword>
<gene>
    <name evidence="2" type="ORF">NC797_16370</name>
</gene>
<reference evidence="2" key="1">
    <citation type="submission" date="2022-06" db="EMBL/GenBank/DDBJ databases">
        <title>Aquibacillus sp. a new bacterium isolated from soil saline samples.</title>
        <authorList>
            <person name="Galisteo C."/>
            <person name="De La Haba R."/>
            <person name="Sanchez-Porro C."/>
            <person name="Ventosa A."/>
        </authorList>
    </citation>
    <scope>NUCLEOTIDE SEQUENCE</scope>
    <source>
        <strain evidence="2">3ASR75-11</strain>
    </source>
</reference>
<protein>
    <recommendedName>
        <fullName evidence="4">DUF4367 domain-containing protein</fullName>
    </recommendedName>
</protein>
<evidence type="ECO:0000313" key="3">
    <source>
        <dbReference type="Proteomes" id="UP001145050"/>
    </source>
</evidence>
<comment type="caution">
    <text evidence="2">The sequence shown here is derived from an EMBL/GenBank/DDBJ whole genome shotgun (WGS) entry which is preliminary data.</text>
</comment>
<keyword evidence="1" id="KW-0732">Signal</keyword>
<dbReference type="PROSITE" id="PS51257">
    <property type="entry name" value="PROKAR_LIPOPROTEIN"/>
    <property type="match status" value="1"/>
</dbReference>
<dbReference type="AlphaFoldDB" id="A0A9X3WXI8"/>
<accession>A0A9X3WXI8</accession>
<feature type="chain" id="PRO_5040863125" description="DUF4367 domain-containing protein" evidence="1">
    <location>
        <begin position="20"/>
        <end position="172"/>
    </location>
</feature>
<proteinExistence type="predicted"/>
<organism evidence="2 3">
    <name type="scientific">Terrihalobacillus insolitus</name>
    <dbReference type="NCBI Taxonomy" id="2950438"/>
    <lineage>
        <taxon>Bacteria</taxon>
        <taxon>Bacillati</taxon>
        <taxon>Bacillota</taxon>
        <taxon>Bacilli</taxon>
        <taxon>Bacillales</taxon>
        <taxon>Bacillaceae</taxon>
        <taxon>Terrihalobacillus</taxon>
    </lineage>
</organism>
<evidence type="ECO:0000313" key="2">
    <source>
        <dbReference type="EMBL" id="MDC3426076.1"/>
    </source>
</evidence>
<feature type="signal peptide" evidence="1">
    <location>
        <begin position="1"/>
        <end position="19"/>
    </location>
</feature>
<evidence type="ECO:0000256" key="1">
    <source>
        <dbReference type="SAM" id="SignalP"/>
    </source>
</evidence>
<name>A0A9X3WXI8_9BACI</name>
<dbReference type="EMBL" id="JAMQKB010000029">
    <property type="protein sequence ID" value="MDC3426076.1"/>
    <property type="molecule type" value="Genomic_DNA"/>
</dbReference>
<dbReference type="Proteomes" id="UP001145050">
    <property type="component" value="Unassembled WGS sequence"/>
</dbReference>
<sequence length="172" mass="19353">MQKLVTKLFLMTMILIVTACSFESEDETLKDVKKVTETEFSSTGVEPNTELEQFSIYIPNNLEIVEKGKSNLILEEGDQSYVVFNNVFEDRASELNYKTASVAENPNLLESFTDDGRFGYVRIIKTDEEEYELQVGIGGIKITTYSPLGSLESDAEMMMKIANSITNTSNKE</sequence>
<dbReference type="RefSeq" id="WP_272437896.1">
    <property type="nucleotide sequence ID" value="NZ_JAMQKB010000029.1"/>
</dbReference>